<accession>A0AA40D2M3</accession>
<evidence type="ECO:0000313" key="2">
    <source>
        <dbReference type="EMBL" id="KAK0660441.1"/>
    </source>
</evidence>
<feature type="compositionally biased region" description="Polar residues" evidence="1">
    <location>
        <begin position="22"/>
        <end position="42"/>
    </location>
</feature>
<dbReference type="AlphaFoldDB" id="A0AA40D2M3"/>
<comment type="caution">
    <text evidence="2">The sequence shown here is derived from an EMBL/GenBank/DDBJ whole genome shotgun (WGS) entry which is preliminary data.</text>
</comment>
<proteinExistence type="predicted"/>
<organism evidence="2 3">
    <name type="scientific">Cercophora samala</name>
    <dbReference type="NCBI Taxonomy" id="330535"/>
    <lineage>
        <taxon>Eukaryota</taxon>
        <taxon>Fungi</taxon>
        <taxon>Dikarya</taxon>
        <taxon>Ascomycota</taxon>
        <taxon>Pezizomycotina</taxon>
        <taxon>Sordariomycetes</taxon>
        <taxon>Sordariomycetidae</taxon>
        <taxon>Sordariales</taxon>
        <taxon>Lasiosphaeriaceae</taxon>
        <taxon>Cercophora</taxon>
    </lineage>
</organism>
<dbReference type="EMBL" id="JAULSY010000166">
    <property type="protein sequence ID" value="KAK0660441.1"/>
    <property type="molecule type" value="Genomic_DNA"/>
</dbReference>
<name>A0AA40D2M3_9PEZI</name>
<protein>
    <submittedName>
        <fullName evidence="2">Uncharacterized protein</fullName>
    </submittedName>
</protein>
<gene>
    <name evidence="2" type="ORF">QBC41DRAFT_350926</name>
</gene>
<dbReference type="Proteomes" id="UP001174997">
    <property type="component" value="Unassembled WGS sequence"/>
</dbReference>
<sequence length="271" mass="29957">MSTIQESSSSEQDDFLDLLSIDTFSEPTTPTQEASDSPTTAELNPETPILSVQLSAPPTTPLNTPFAVTIKITYTGHLLNPDGTTTPATRPITFRSWPVLAWHQTDPSREGFRLYRHRPNNGSSDDAWELCEVDDGSICCFAIYDDPDKEVPVAKGNHLTTDFTSLHPGETWTTTETLQGETWSLLPDDAVPGDRFRFYFKGAYVDWWDWGDLEEHKRAGTTVLLPCWGGARTIMRETDKKMPTLVVPGAEEGVEFVVLDKNSAEGSAGEG</sequence>
<keyword evidence="3" id="KW-1185">Reference proteome</keyword>
<evidence type="ECO:0000313" key="3">
    <source>
        <dbReference type="Proteomes" id="UP001174997"/>
    </source>
</evidence>
<reference evidence="2" key="1">
    <citation type="submission" date="2023-06" db="EMBL/GenBank/DDBJ databases">
        <title>Genome-scale phylogeny and comparative genomics of the fungal order Sordariales.</title>
        <authorList>
            <consortium name="Lawrence Berkeley National Laboratory"/>
            <person name="Hensen N."/>
            <person name="Bonometti L."/>
            <person name="Westerberg I."/>
            <person name="Brannstrom I.O."/>
            <person name="Guillou S."/>
            <person name="Cros-Aarteil S."/>
            <person name="Calhoun S."/>
            <person name="Haridas S."/>
            <person name="Kuo A."/>
            <person name="Mondo S."/>
            <person name="Pangilinan J."/>
            <person name="Riley R."/>
            <person name="Labutti K."/>
            <person name="Andreopoulos B."/>
            <person name="Lipzen A."/>
            <person name="Chen C."/>
            <person name="Yanf M."/>
            <person name="Daum C."/>
            <person name="Ng V."/>
            <person name="Clum A."/>
            <person name="Steindorff A."/>
            <person name="Ohm R."/>
            <person name="Martin F."/>
            <person name="Silar P."/>
            <person name="Natvig D."/>
            <person name="Lalanne C."/>
            <person name="Gautier V."/>
            <person name="Ament-Velasquez S.L."/>
            <person name="Kruys A."/>
            <person name="Hutchinson M.I."/>
            <person name="Powell A.J."/>
            <person name="Barry K."/>
            <person name="Miller A.N."/>
            <person name="Grigoriev I.V."/>
            <person name="Debuchy R."/>
            <person name="Gladieux P."/>
            <person name="Thoren M.H."/>
            <person name="Johannesson H."/>
        </authorList>
    </citation>
    <scope>NUCLEOTIDE SEQUENCE</scope>
    <source>
        <strain evidence="2">CBS 307.81</strain>
    </source>
</reference>
<evidence type="ECO:0000256" key="1">
    <source>
        <dbReference type="SAM" id="MobiDB-lite"/>
    </source>
</evidence>
<feature type="region of interest" description="Disordered" evidence="1">
    <location>
        <begin position="21"/>
        <end position="44"/>
    </location>
</feature>